<dbReference type="AlphaFoldDB" id="D7KLU7"/>
<accession>D7KLU7</accession>
<dbReference type="Proteomes" id="UP000008694">
    <property type="component" value="Unassembled WGS sequence"/>
</dbReference>
<gene>
    <name evidence="1" type="ORF">ARALYDRAFT_680058</name>
</gene>
<evidence type="ECO:0000313" key="1">
    <source>
        <dbReference type="EMBL" id="EFH69506.1"/>
    </source>
</evidence>
<dbReference type="eggNOG" id="KOG1474">
    <property type="taxonomic scope" value="Eukaryota"/>
</dbReference>
<dbReference type="HOGENOM" id="CLU_1157802_0_0_1"/>
<proteinExistence type="predicted"/>
<organism evidence="2">
    <name type="scientific">Arabidopsis lyrata subsp. lyrata</name>
    <name type="common">Lyre-leaved rock-cress</name>
    <dbReference type="NCBI Taxonomy" id="81972"/>
    <lineage>
        <taxon>Eukaryota</taxon>
        <taxon>Viridiplantae</taxon>
        <taxon>Streptophyta</taxon>
        <taxon>Embryophyta</taxon>
        <taxon>Tracheophyta</taxon>
        <taxon>Spermatophyta</taxon>
        <taxon>Magnoliopsida</taxon>
        <taxon>eudicotyledons</taxon>
        <taxon>Gunneridae</taxon>
        <taxon>Pentapetalae</taxon>
        <taxon>rosids</taxon>
        <taxon>malvids</taxon>
        <taxon>Brassicales</taxon>
        <taxon>Brassicaceae</taxon>
        <taxon>Camelineae</taxon>
        <taxon>Arabidopsis</taxon>
    </lineage>
</organism>
<dbReference type="EMBL" id="GL348713">
    <property type="protein sequence ID" value="EFH69506.1"/>
    <property type="molecule type" value="Genomic_DNA"/>
</dbReference>
<evidence type="ECO:0000313" key="2">
    <source>
        <dbReference type="Proteomes" id="UP000008694"/>
    </source>
</evidence>
<sequence>MSLDIPYFSDHAYHSDYDLKEKKIKRTETRERKARVPERANLDLSRRCLSAARGFRRRVCLDRLGTGFFGRLRSSSIEGEDDAEAVAAGERSRLDPSPGAWWECGAALCSAPPIRDPWSSRSQSLPGVGEVMWSTVAEMRLSSSRRSSEPPQVWSSPSMERGIKAHAARLFRQCTVKYPAIDGLVRRMLESCRFCLVSLVGSFGFSVCFWFKTGTTKAGDPKFSDDASLGVDAIGTRSTR</sequence>
<protein>
    <submittedName>
        <fullName evidence="1">Predicted protein</fullName>
    </submittedName>
</protein>
<keyword evidence="2" id="KW-1185">Reference proteome</keyword>
<dbReference type="Gramene" id="Al_scaffold_0001_2381">
    <property type="protein sequence ID" value="Al_scaffold_0001_2381"/>
    <property type="gene ID" value="Al_scaffold_0001_2381"/>
</dbReference>
<name>D7KLU7_ARALL</name>
<reference evidence="2" key="1">
    <citation type="journal article" date="2011" name="Nat. Genet.">
        <title>The Arabidopsis lyrata genome sequence and the basis of rapid genome size change.</title>
        <authorList>
            <person name="Hu T.T."/>
            <person name="Pattyn P."/>
            <person name="Bakker E.G."/>
            <person name="Cao J."/>
            <person name="Cheng J.-F."/>
            <person name="Clark R.M."/>
            <person name="Fahlgren N."/>
            <person name="Fawcett J.A."/>
            <person name="Grimwood J."/>
            <person name="Gundlach H."/>
            <person name="Haberer G."/>
            <person name="Hollister J.D."/>
            <person name="Ossowski S."/>
            <person name="Ottilar R.P."/>
            <person name="Salamov A.A."/>
            <person name="Schneeberger K."/>
            <person name="Spannagl M."/>
            <person name="Wang X."/>
            <person name="Yang L."/>
            <person name="Nasrallah M.E."/>
            <person name="Bergelson J."/>
            <person name="Carrington J.C."/>
            <person name="Gaut B.S."/>
            <person name="Schmutz J."/>
            <person name="Mayer K.F.X."/>
            <person name="Van de Peer Y."/>
            <person name="Grigoriev I.V."/>
            <person name="Nordborg M."/>
            <person name="Weigel D."/>
            <person name="Guo Y.-L."/>
        </authorList>
    </citation>
    <scope>NUCLEOTIDE SEQUENCE [LARGE SCALE GENOMIC DNA]</scope>
    <source>
        <strain evidence="2">cv. MN47</strain>
    </source>
</reference>